<dbReference type="InterPro" id="IPR005636">
    <property type="entry name" value="DTW"/>
</dbReference>
<keyword evidence="4" id="KW-0819">tRNA processing</keyword>
<dbReference type="Proteomes" id="UP001431209">
    <property type="component" value="Unassembled WGS sequence"/>
</dbReference>
<gene>
    <name evidence="8" type="ORF">AKO1_015550</name>
</gene>
<dbReference type="PANTHER" id="PTHR21392:SF0">
    <property type="entry name" value="TRNA-URIDINE AMINOCARBOXYPROPYLTRANSFERASE 2"/>
    <property type="match status" value="1"/>
</dbReference>
<keyword evidence="3" id="KW-0949">S-adenosyl-L-methionine</keyword>
<evidence type="ECO:0000256" key="2">
    <source>
        <dbReference type="ARBA" id="ARBA00022679"/>
    </source>
</evidence>
<dbReference type="InterPro" id="IPR039262">
    <property type="entry name" value="DTWD2/TAPT"/>
</dbReference>
<dbReference type="EC" id="2.5.1.25" evidence="1"/>
<evidence type="ECO:0000256" key="1">
    <source>
        <dbReference type="ARBA" id="ARBA00012386"/>
    </source>
</evidence>
<evidence type="ECO:0000313" key="8">
    <source>
        <dbReference type="EMBL" id="KAL0488377.1"/>
    </source>
</evidence>
<dbReference type="GO" id="GO:0016432">
    <property type="term" value="F:tRNA-uridine aminocarboxypropyltransferase activity"/>
    <property type="evidence" value="ECO:0007669"/>
    <property type="project" value="UniProtKB-EC"/>
</dbReference>
<dbReference type="PANTHER" id="PTHR21392">
    <property type="entry name" value="TRNA-URIDINE AMINOCARBOXYPROPYLTRANSFERASE 2"/>
    <property type="match status" value="1"/>
</dbReference>
<name>A0AAW2ZIB2_9EUKA</name>
<evidence type="ECO:0000313" key="9">
    <source>
        <dbReference type="Proteomes" id="UP001431209"/>
    </source>
</evidence>
<evidence type="ECO:0000256" key="6">
    <source>
        <dbReference type="ARBA" id="ARBA00048718"/>
    </source>
</evidence>
<dbReference type="Pfam" id="PF03942">
    <property type="entry name" value="DTW"/>
    <property type="match status" value="1"/>
</dbReference>
<evidence type="ECO:0000256" key="3">
    <source>
        <dbReference type="ARBA" id="ARBA00022691"/>
    </source>
</evidence>
<keyword evidence="2" id="KW-0808">Transferase</keyword>
<evidence type="ECO:0000256" key="5">
    <source>
        <dbReference type="ARBA" id="ARBA00034489"/>
    </source>
</evidence>
<accession>A0AAW2ZIB2</accession>
<organism evidence="8 9">
    <name type="scientific">Acrasis kona</name>
    <dbReference type="NCBI Taxonomy" id="1008807"/>
    <lineage>
        <taxon>Eukaryota</taxon>
        <taxon>Discoba</taxon>
        <taxon>Heterolobosea</taxon>
        <taxon>Tetramitia</taxon>
        <taxon>Eutetramitia</taxon>
        <taxon>Acrasidae</taxon>
        <taxon>Acrasis</taxon>
    </lineage>
</organism>
<comment type="similarity">
    <text evidence="5">Belongs to the TDD superfamily. DTWD2 family.</text>
</comment>
<comment type="caution">
    <text evidence="8">The sequence shown here is derived from an EMBL/GenBank/DDBJ whole genome shotgun (WGS) entry which is preliminary data.</text>
</comment>
<evidence type="ECO:0000256" key="4">
    <source>
        <dbReference type="ARBA" id="ARBA00022694"/>
    </source>
</evidence>
<dbReference type="AlphaFoldDB" id="A0AAW2ZIB2"/>
<sequence>MRVPIDQKCLCMFLPNPRPLKLVKSSELNVIILQHSHESREFKNTGGFIPACLKNAHLITGKKFAKGCNEKLKQACDDIEGTWVLYPSASALDIAELITKNLEETQHPLKGSLPLRNLIVIDGTWIYAKRLISRNHTLLKGMRYLCINPKHATRYRIRSEPNEKYLSTLEAVAFCISTIEDDQSIYDKMTLPLDGLVESFNSIVINNQTT</sequence>
<feature type="domain" description="DTW" evidence="7">
    <location>
        <begin position="1"/>
        <end position="205"/>
    </location>
</feature>
<proteinExistence type="inferred from homology"/>
<comment type="catalytic activity">
    <reaction evidence="6">
        <text>a uridine in tRNA + S-adenosyl-L-methionine = a 3-[(3S)-3-amino-3-carboxypropyl]uridine in tRNA + S-methyl-5'-thioadenosine + H(+)</text>
        <dbReference type="Rhea" id="RHEA:62432"/>
        <dbReference type="Rhea" id="RHEA-COMP:13339"/>
        <dbReference type="Rhea" id="RHEA-COMP:16092"/>
        <dbReference type="ChEBI" id="CHEBI:15378"/>
        <dbReference type="ChEBI" id="CHEBI:17509"/>
        <dbReference type="ChEBI" id="CHEBI:59789"/>
        <dbReference type="ChEBI" id="CHEBI:65315"/>
        <dbReference type="ChEBI" id="CHEBI:82930"/>
        <dbReference type="EC" id="2.5.1.25"/>
    </reaction>
</comment>
<evidence type="ECO:0000259" key="7">
    <source>
        <dbReference type="SMART" id="SM01144"/>
    </source>
</evidence>
<keyword evidence="9" id="KW-1185">Reference proteome</keyword>
<dbReference type="SMART" id="SM01144">
    <property type="entry name" value="DTW"/>
    <property type="match status" value="1"/>
</dbReference>
<reference evidence="8 9" key="1">
    <citation type="submission" date="2024-03" db="EMBL/GenBank/DDBJ databases">
        <title>The Acrasis kona genome and developmental transcriptomes reveal deep origins of eukaryotic multicellular pathways.</title>
        <authorList>
            <person name="Sheikh S."/>
            <person name="Fu C.-J."/>
            <person name="Brown M.W."/>
            <person name="Baldauf S.L."/>
        </authorList>
    </citation>
    <scope>NUCLEOTIDE SEQUENCE [LARGE SCALE GENOMIC DNA]</scope>
    <source>
        <strain evidence="8 9">ATCC MYA-3509</strain>
    </source>
</reference>
<dbReference type="GO" id="GO:0008033">
    <property type="term" value="P:tRNA processing"/>
    <property type="evidence" value="ECO:0007669"/>
    <property type="project" value="UniProtKB-KW"/>
</dbReference>
<dbReference type="EMBL" id="JAOPGA020001435">
    <property type="protein sequence ID" value="KAL0488377.1"/>
    <property type="molecule type" value="Genomic_DNA"/>
</dbReference>
<protein>
    <recommendedName>
        <fullName evidence="1">tRNA-uridine aminocarboxypropyltransferase</fullName>
        <ecNumber evidence="1">2.5.1.25</ecNumber>
    </recommendedName>
</protein>